<proteinExistence type="predicted"/>
<dbReference type="Pfam" id="PF00248">
    <property type="entry name" value="Aldo_ket_red"/>
    <property type="match status" value="1"/>
</dbReference>
<dbReference type="PANTHER" id="PTHR11732">
    <property type="entry name" value="ALDO/KETO REDUCTASE"/>
    <property type="match status" value="1"/>
</dbReference>
<evidence type="ECO:0000256" key="2">
    <source>
        <dbReference type="ARBA" id="ARBA00023002"/>
    </source>
</evidence>
<evidence type="ECO:0000256" key="4">
    <source>
        <dbReference type="ARBA" id="ARBA00047534"/>
    </source>
</evidence>
<gene>
    <name evidence="7" type="ORF">A1O9_10468</name>
</gene>
<protein>
    <recommendedName>
        <fullName evidence="1">D-xylose reductase [NAD(P)H]</fullName>
        <ecNumber evidence="1">1.1.1.307</ecNumber>
    </recommendedName>
</protein>
<dbReference type="PRINTS" id="PR00069">
    <property type="entry name" value="ALDKETRDTASE"/>
</dbReference>
<comment type="catalytic activity">
    <reaction evidence="5">
        <text>xylitol + NAD(+) = D-xylose + NADH + H(+)</text>
        <dbReference type="Rhea" id="RHEA:27441"/>
        <dbReference type="ChEBI" id="CHEBI:15378"/>
        <dbReference type="ChEBI" id="CHEBI:17151"/>
        <dbReference type="ChEBI" id="CHEBI:53455"/>
        <dbReference type="ChEBI" id="CHEBI:57540"/>
        <dbReference type="ChEBI" id="CHEBI:57945"/>
        <dbReference type="EC" id="1.1.1.307"/>
    </reaction>
</comment>
<sequence length="132" mass="14652">MEQMVRSGKARAIGVSNFTIAQLDRLLSFAEIKPVCNQVEAHPWLPQTELLDYCKRKEIVLVAYSPLGTQPGGWHTRDAILLDDDDVVEVAKKNRVEPAQVLIAWALQRGTIPIPKSSTPSRIASNINGKHL</sequence>
<comment type="caution">
    <text evidence="7">The sequence shown here is derived from an EMBL/GenBank/DDBJ whole genome shotgun (WGS) entry which is preliminary data.</text>
</comment>
<comment type="catalytic activity">
    <reaction evidence="4">
        <text>xylitol + NADP(+) = D-xylose + NADPH + H(+)</text>
        <dbReference type="Rhea" id="RHEA:27445"/>
        <dbReference type="ChEBI" id="CHEBI:15378"/>
        <dbReference type="ChEBI" id="CHEBI:17151"/>
        <dbReference type="ChEBI" id="CHEBI:53455"/>
        <dbReference type="ChEBI" id="CHEBI:57783"/>
        <dbReference type="ChEBI" id="CHEBI:58349"/>
        <dbReference type="EC" id="1.1.1.307"/>
    </reaction>
</comment>
<dbReference type="Proteomes" id="UP000027920">
    <property type="component" value="Unassembled WGS sequence"/>
</dbReference>
<dbReference type="HOGENOM" id="CLU_023205_12_1_1"/>
<dbReference type="EMBL" id="AMGV01000013">
    <property type="protein sequence ID" value="KEF53493.1"/>
    <property type="molecule type" value="Genomic_DNA"/>
</dbReference>
<accession>A0A072P2I7</accession>
<dbReference type="GeneID" id="25285372"/>
<dbReference type="STRING" id="1182545.A0A072P2I7"/>
<comment type="function">
    <text evidence="3">Catalyzes the initial reaction in the xylose utilization pathway by reducing D-xylose into xylitol. Xylose is a major component of hemicelluloses such as xylan. Most fungi utilize D-xylose via three enzymatic reactions, xylose reductase (XR), xylitol dehydrogenase (XDH), and xylulokinase, to form xylulose 5-phosphate, which enters pentose phosphate pathway.</text>
</comment>
<dbReference type="InterPro" id="IPR018170">
    <property type="entry name" value="Aldo/ket_reductase_CS"/>
</dbReference>
<evidence type="ECO:0000313" key="7">
    <source>
        <dbReference type="EMBL" id="KEF53493.1"/>
    </source>
</evidence>
<dbReference type="InterPro" id="IPR036812">
    <property type="entry name" value="NAD(P)_OxRdtase_dom_sf"/>
</dbReference>
<evidence type="ECO:0000256" key="5">
    <source>
        <dbReference type="ARBA" id="ARBA00049485"/>
    </source>
</evidence>
<dbReference type="InterPro" id="IPR020471">
    <property type="entry name" value="AKR"/>
</dbReference>
<organism evidence="7 8">
    <name type="scientific">Exophiala aquamarina CBS 119918</name>
    <dbReference type="NCBI Taxonomy" id="1182545"/>
    <lineage>
        <taxon>Eukaryota</taxon>
        <taxon>Fungi</taxon>
        <taxon>Dikarya</taxon>
        <taxon>Ascomycota</taxon>
        <taxon>Pezizomycotina</taxon>
        <taxon>Eurotiomycetes</taxon>
        <taxon>Chaetothyriomycetidae</taxon>
        <taxon>Chaetothyriales</taxon>
        <taxon>Herpotrichiellaceae</taxon>
        <taxon>Exophiala</taxon>
    </lineage>
</organism>
<name>A0A072P2I7_9EURO</name>
<dbReference type="RefSeq" id="XP_013256083.1">
    <property type="nucleotide sequence ID" value="XM_013400629.1"/>
</dbReference>
<feature type="domain" description="NADP-dependent oxidoreductase" evidence="6">
    <location>
        <begin position="1"/>
        <end position="128"/>
    </location>
</feature>
<keyword evidence="2" id="KW-0560">Oxidoreductase</keyword>
<dbReference type="EC" id="1.1.1.307" evidence="1"/>
<dbReference type="VEuPathDB" id="FungiDB:A1O9_10468"/>
<dbReference type="OrthoDB" id="416253at2759"/>
<evidence type="ECO:0000259" key="6">
    <source>
        <dbReference type="Pfam" id="PF00248"/>
    </source>
</evidence>
<dbReference type="CDD" id="cd19071">
    <property type="entry name" value="AKR_AKR1-5-like"/>
    <property type="match status" value="1"/>
</dbReference>
<dbReference type="PROSITE" id="PS00062">
    <property type="entry name" value="ALDOKETO_REDUCTASE_2"/>
    <property type="match status" value="1"/>
</dbReference>
<keyword evidence="8" id="KW-1185">Reference proteome</keyword>
<dbReference type="GO" id="GO:0016491">
    <property type="term" value="F:oxidoreductase activity"/>
    <property type="evidence" value="ECO:0007669"/>
    <property type="project" value="UniProtKB-KW"/>
</dbReference>
<dbReference type="Gene3D" id="3.20.20.100">
    <property type="entry name" value="NADP-dependent oxidoreductase domain"/>
    <property type="match status" value="1"/>
</dbReference>
<reference evidence="7 8" key="1">
    <citation type="submission" date="2013-03" db="EMBL/GenBank/DDBJ databases">
        <title>The Genome Sequence of Exophiala aquamarina CBS 119918.</title>
        <authorList>
            <consortium name="The Broad Institute Genomics Platform"/>
            <person name="Cuomo C."/>
            <person name="de Hoog S."/>
            <person name="Gorbushina A."/>
            <person name="Walker B."/>
            <person name="Young S.K."/>
            <person name="Zeng Q."/>
            <person name="Gargeya S."/>
            <person name="Fitzgerald M."/>
            <person name="Haas B."/>
            <person name="Abouelleil A."/>
            <person name="Allen A.W."/>
            <person name="Alvarado L."/>
            <person name="Arachchi H.M."/>
            <person name="Berlin A.M."/>
            <person name="Chapman S.B."/>
            <person name="Gainer-Dewar J."/>
            <person name="Goldberg J."/>
            <person name="Griggs A."/>
            <person name="Gujja S."/>
            <person name="Hansen M."/>
            <person name="Howarth C."/>
            <person name="Imamovic A."/>
            <person name="Ireland A."/>
            <person name="Larimer J."/>
            <person name="McCowan C."/>
            <person name="Murphy C."/>
            <person name="Pearson M."/>
            <person name="Poon T.W."/>
            <person name="Priest M."/>
            <person name="Roberts A."/>
            <person name="Saif S."/>
            <person name="Shea T."/>
            <person name="Sisk P."/>
            <person name="Sykes S."/>
            <person name="Wortman J."/>
            <person name="Nusbaum C."/>
            <person name="Birren B."/>
        </authorList>
    </citation>
    <scope>NUCLEOTIDE SEQUENCE [LARGE SCALE GENOMIC DNA]</scope>
    <source>
        <strain evidence="7 8">CBS 119918</strain>
    </source>
</reference>
<evidence type="ECO:0000256" key="3">
    <source>
        <dbReference type="ARBA" id="ARBA00025065"/>
    </source>
</evidence>
<dbReference type="SUPFAM" id="SSF51430">
    <property type="entry name" value="NAD(P)-linked oxidoreductase"/>
    <property type="match status" value="1"/>
</dbReference>
<dbReference type="InterPro" id="IPR023210">
    <property type="entry name" value="NADP_OxRdtase_dom"/>
</dbReference>
<evidence type="ECO:0000256" key="1">
    <source>
        <dbReference type="ARBA" id="ARBA00012845"/>
    </source>
</evidence>
<evidence type="ECO:0000313" key="8">
    <source>
        <dbReference type="Proteomes" id="UP000027920"/>
    </source>
</evidence>
<dbReference type="AlphaFoldDB" id="A0A072P2I7"/>